<evidence type="ECO:0000256" key="5">
    <source>
        <dbReference type="ARBA" id="ARBA00023136"/>
    </source>
</evidence>
<gene>
    <name evidence="9" type="primary">ydaM</name>
    <name evidence="8" type="ORF">GCM10007183_05510</name>
    <name evidence="9" type="ORF">SAMEA4412661_00407</name>
</gene>
<dbReference type="GO" id="GO:1902201">
    <property type="term" value="P:negative regulation of bacterial-type flagellum-dependent cell motility"/>
    <property type="evidence" value="ECO:0007669"/>
    <property type="project" value="TreeGrafter"/>
</dbReference>
<dbReference type="PROSITE" id="PS50887">
    <property type="entry name" value="GGDEF"/>
    <property type="match status" value="1"/>
</dbReference>
<dbReference type="PANTHER" id="PTHR45138:SF9">
    <property type="entry name" value="DIGUANYLATE CYCLASE DGCM-RELATED"/>
    <property type="match status" value="1"/>
</dbReference>
<reference evidence="11" key="3">
    <citation type="journal article" date="2019" name="Int. J. Syst. Evol. Microbiol.">
        <title>The Global Catalogue of Microorganisms (GCM) 10K type strain sequencing project: providing services to taxonomists for standard genome sequencing and annotation.</title>
        <authorList>
            <consortium name="The Broad Institute Genomics Platform"/>
            <consortium name="The Broad Institute Genome Sequencing Center for Infectious Disease"/>
            <person name="Wu L."/>
            <person name="Ma J."/>
        </authorList>
    </citation>
    <scope>NUCLEOTIDE SEQUENCE [LARGE SCALE GENOMIC DNA]</scope>
    <source>
        <strain evidence="11">CCM 4175</strain>
    </source>
</reference>
<dbReference type="GO" id="GO:0071555">
    <property type="term" value="P:cell wall organization"/>
    <property type="evidence" value="ECO:0007669"/>
    <property type="project" value="InterPro"/>
</dbReference>
<feature type="transmembrane region" description="Helical" evidence="6">
    <location>
        <begin position="36"/>
        <end position="69"/>
    </location>
</feature>
<dbReference type="GO" id="GO:0005886">
    <property type="term" value="C:plasma membrane"/>
    <property type="evidence" value="ECO:0007669"/>
    <property type="project" value="UniProtKB-SubCell"/>
</dbReference>
<dbReference type="KEGG" id="smus:C7J88_09155"/>
<dbReference type="Pfam" id="PF07694">
    <property type="entry name" value="5TM-5TMR_LYT"/>
    <property type="match status" value="1"/>
</dbReference>
<dbReference type="InterPro" id="IPR050469">
    <property type="entry name" value="Diguanylate_Cyclase"/>
</dbReference>
<evidence type="ECO:0000313" key="10">
    <source>
        <dbReference type="Proteomes" id="UP000243706"/>
    </source>
</evidence>
<keyword evidence="2" id="KW-1003">Cell membrane</keyword>
<dbReference type="InterPro" id="IPR011620">
    <property type="entry name" value="Sig_transdc_His_kinase_LytS_TM"/>
</dbReference>
<dbReference type="EMBL" id="LT906464">
    <property type="protein sequence ID" value="SNW00239.1"/>
    <property type="molecule type" value="Genomic_DNA"/>
</dbReference>
<accession>A0A240BXM1</accession>
<dbReference type="GO" id="GO:0052621">
    <property type="term" value="F:diguanylate cyclase activity"/>
    <property type="evidence" value="ECO:0007669"/>
    <property type="project" value="UniProtKB-EC"/>
</dbReference>
<evidence type="ECO:0000256" key="6">
    <source>
        <dbReference type="SAM" id="Phobius"/>
    </source>
</evidence>
<keyword evidence="9" id="KW-0808">Transferase</keyword>
<dbReference type="NCBIfam" id="TIGR00254">
    <property type="entry name" value="GGDEF"/>
    <property type="match status" value="1"/>
</dbReference>
<proteinExistence type="predicted"/>
<dbReference type="InterPro" id="IPR000160">
    <property type="entry name" value="GGDEF_dom"/>
</dbReference>
<dbReference type="Gene3D" id="3.30.70.270">
    <property type="match status" value="1"/>
</dbReference>
<dbReference type="RefSeq" id="WP_095115580.1">
    <property type="nucleotide sequence ID" value="NZ_BMCB01000003.1"/>
</dbReference>
<dbReference type="AlphaFoldDB" id="A0A240BXM1"/>
<evidence type="ECO:0000313" key="11">
    <source>
        <dbReference type="Proteomes" id="UP000652995"/>
    </source>
</evidence>
<evidence type="ECO:0000313" key="8">
    <source>
        <dbReference type="EMBL" id="GGA84219.1"/>
    </source>
</evidence>
<dbReference type="InterPro" id="IPR029787">
    <property type="entry name" value="Nucleotide_cyclase"/>
</dbReference>
<feature type="transmembrane region" description="Helical" evidence="6">
    <location>
        <begin position="151"/>
        <end position="171"/>
    </location>
</feature>
<evidence type="ECO:0000259" key="7">
    <source>
        <dbReference type="PROSITE" id="PS50887"/>
    </source>
</evidence>
<dbReference type="PANTHER" id="PTHR45138">
    <property type="entry name" value="REGULATORY COMPONENTS OF SENSORY TRANSDUCTION SYSTEM"/>
    <property type="match status" value="1"/>
</dbReference>
<dbReference type="CDD" id="cd01949">
    <property type="entry name" value="GGDEF"/>
    <property type="match status" value="1"/>
</dbReference>
<dbReference type="InterPro" id="IPR043128">
    <property type="entry name" value="Rev_trsase/Diguanyl_cyclase"/>
</dbReference>
<reference evidence="9 10" key="2">
    <citation type="submission" date="2017-06" db="EMBL/GenBank/DDBJ databases">
        <authorList>
            <consortium name="Pathogen Informatics"/>
        </authorList>
    </citation>
    <scope>NUCLEOTIDE SEQUENCE [LARGE SCALE GENOMIC DNA]</scope>
    <source>
        <strain evidence="9 10">NCTC13833</strain>
    </source>
</reference>
<dbReference type="FunFam" id="3.30.70.270:FF:000001">
    <property type="entry name" value="Diguanylate cyclase domain protein"/>
    <property type="match status" value="1"/>
</dbReference>
<keyword evidence="5 6" id="KW-0472">Membrane</keyword>
<keyword evidence="4 6" id="KW-1133">Transmembrane helix</keyword>
<dbReference type="EC" id="2.7.7.65" evidence="9"/>
<dbReference type="OrthoDB" id="9759607at2"/>
<name>A0A240BXM1_9STAP</name>
<feature type="transmembrane region" description="Helical" evidence="6">
    <location>
        <begin position="125"/>
        <end position="145"/>
    </location>
</feature>
<dbReference type="GO" id="GO:0000155">
    <property type="term" value="F:phosphorelay sensor kinase activity"/>
    <property type="evidence" value="ECO:0007669"/>
    <property type="project" value="InterPro"/>
</dbReference>
<evidence type="ECO:0000256" key="2">
    <source>
        <dbReference type="ARBA" id="ARBA00022475"/>
    </source>
</evidence>
<evidence type="ECO:0000256" key="4">
    <source>
        <dbReference type="ARBA" id="ARBA00022989"/>
    </source>
</evidence>
<organism evidence="9 10">
    <name type="scientific">Staphylococcus muscae</name>
    <dbReference type="NCBI Taxonomy" id="1294"/>
    <lineage>
        <taxon>Bacteria</taxon>
        <taxon>Bacillati</taxon>
        <taxon>Bacillota</taxon>
        <taxon>Bacilli</taxon>
        <taxon>Bacillales</taxon>
        <taxon>Staphylococcaceae</taxon>
        <taxon>Staphylococcus</taxon>
    </lineage>
</organism>
<evidence type="ECO:0000256" key="3">
    <source>
        <dbReference type="ARBA" id="ARBA00022692"/>
    </source>
</evidence>
<reference evidence="8" key="1">
    <citation type="journal article" date="2014" name="Int. J. Syst. Evol. Microbiol.">
        <title>Complete genome of a new Firmicutes species belonging to the dominant human colonic microbiota ('Ruminococcus bicirculans') reveals two chromosomes and a selective capacity to utilize plant glucans.</title>
        <authorList>
            <consortium name="NISC Comparative Sequencing Program"/>
            <person name="Wegmann U."/>
            <person name="Louis P."/>
            <person name="Goesmann A."/>
            <person name="Henrissat B."/>
            <person name="Duncan S.H."/>
            <person name="Flint H.J."/>
        </authorList>
    </citation>
    <scope>NUCLEOTIDE SEQUENCE</scope>
    <source>
        <strain evidence="8">CCM 4175</strain>
    </source>
</reference>
<dbReference type="Proteomes" id="UP000243706">
    <property type="component" value="Chromosome 1"/>
</dbReference>
<dbReference type="SUPFAM" id="SSF55073">
    <property type="entry name" value="Nucleotide cyclase"/>
    <property type="match status" value="1"/>
</dbReference>
<sequence>MIQAIIYNISVTIAGIYVFHRLQYAESHDFRFSKSYMTVLMTIVGLLLTYYPVPIAGYAILLSFVPILFLGRYTNAIYTFLSAIILALVGYFVLSMPLIFAIALIIIAGVASTVGPFIKYNHIIAIQILNVISIIILLVIAWFAPNYDTEAVLYLVPLSIVTTLVTAFFYMDVHRFFRLIERYENEEKIDYLTGLGNVKEFDRHLNEISNEAQQQNQSLGLLLIDIDGFKDVNDAHSHQAGDAVLKQMAHLLENYVPKDTKIFRNGGEEFSIVLRDCSLDACVKLAESIRVAVEKSSFHLPDKTVIKLSVSIGVGYLTDDVYKSQRKVFKDADDMLHVAKNEGRNKVMFNPIIKLQ</sequence>
<dbReference type="SMART" id="SM00267">
    <property type="entry name" value="GGDEF"/>
    <property type="match status" value="1"/>
</dbReference>
<protein>
    <submittedName>
        <fullName evidence="9">Diguanylate cyclase</fullName>
        <ecNumber evidence="9">2.7.7.65</ecNumber>
    </submittedName>
    <submittedName>
        <fullName evidence="8">Membrane protein</fullName>
    </submittedName>
</protein>
<evidence type="ECO:0000256" key="1">
    <source>
        <dbReference type="ARBA" id="ARBA00004651"/>
    </source>
</evidence>
<dbReference type="GO" id="GO:0043709">
    <property type="term" value="P:cell adhesion involved in single-species biofilm formation"/>
    <property type="evidence" value="ECO:0007669"/>
    <property type="project" value="TreeGrafter"/>
</dbReference>
<dbReference type="EMBL" id="BMCB01000003">
    <property type="protein sequence ID" value="GGA84219.1"/>
    <property type="molecule type" value="Genomic_DNA"/>
</dbReference>
<keyword evidence="9" id="KW-0548">Nucleotidyltransferase</keyword>
<dbReference type="Pfam" id="PF00990">
    <property type="entry name" value="GGDEF"/>
    <property type="match status" value="1"/>
</dbReference>
<dbReference type="Proteomes" id="UP000652995">
    <property type="component" value="Unassembled WGS sequence"/>
</dbReference>
<feature type="transmembrane region" description="Helical" evidence="6">
    <location>
        <begin position="76"/>
        <end position="93"/>
    </location>
</feature>
<reference evidence="8" key="4">
    <citation type="submission" date="2024-05" db="EMBL/GenBank/DDBJ databases">
        <authorList>
            <person name="Sun Q."/>
            <person name="Sedlacek I."/>
        </authorList>
    </citation>
    <scope>NUCLEOTIDE SEQUENCE</scope>
    <source>
        <strain evidence="8">CCM 4175</strain>
    </source>
</reference>
<keyword evidence="3 6" id="KW-0812">Transmembrane</keyword>
<evidence type="ECO:0000313" key="9">
    <source>
        <dbReference type="EMBL" id="SNW00239.1"/>
    </source>
</evidence>
<comment type="subcellular location">
    <subcellularLocation>
        <location evidence="1">Cell membrane</location>
        <topology evidence="1">Multi-pass membrane protein</topology>
    </subcellularLocation>
</comment>
<feature type="transmembrane region" description="Helical" evidence="6">
    <location>
        <begin position="5"/>
        <end position="24"/>
    </location>
</feature>
<feature type="domain" description="GGDEF" evidence="7">
    <location>
        <begin position="217"/>
        <end position="352"/>
    </location>
</feature>
<keyword evidence="11" id="KW-1185">Reference proteome</keyword>